<dbReference type="SMART" id="SM00965">
    <property type="entry name" value="STN"/>
    <property type="match status" value="1"/>
</dbReference>
<evidence type="ECO:0000256" key="8">
    <source>
        <dbReference type="ARBA" id="ARBA00023004"/>
    </source>
</evidence>
<dbReference type="InterPro" id="IPR011662">
    <property type="entry name" value="Secretin/TonB_short_N"/>
</dbReference>
<dbReference type="InterPro" id="IPR036942">
    <property type="entry name" value="Beta-barrel_TonB_sf"/>
</dbReference>
<evidence type="ECO:0000313" key="14">
    <source>
        <dbReference type="EMBL" id="VFR23754.1"/>
    </source>
</evidence>
<evidence type="ECO:0000256" key="11">
    <source>
        <dbReference type="ARBA" id="ARBA00023136"/>
    </source>
</evidence>
<dbReference type="InterPro" id="IPR010105">
    <property type="entry name" value="TonB_sidphr_rcpt"/>
</dbReference>
<dbReference type="AlphaFoldDB" id="A0A484PCP0"/>
<keyword evidence="8" id="KW-0408">Iron</keyword>
<gene>
    <name evidence="14" type="ORF">AMP9_0102</name>
</gene>
<dbReference type="GO" id="GO:0015891">
    <property type="term" value="P:siderophore transport"/>
    <property type="evidence" value="ECO:0007669"/>
    <property type="project" value="InterPro"/>
</dbReference>
<dbReference type="GO" id="GO:0038023">
    <property type="term" value="F:signaling receptor activity"/>
    <property type="evidence" value="ECO:0007669"/>
    <property type="project" value="InterPro"/>
</dbReference>
<keyword evidence="3" id="KW-0813">Transport</keyword>
<sequence length="818" mass="88698">MPRIHRKHLTLLAAALSLAGLIPAATAAQPAAGVSAEQGARQYAIPPGALSTVLGSYAATAGVELAVDASLLQGRQSAGLAGRHTIEEGFAALLRGHGLRAARQANGSYTIQADPAAGDGVAALAPVTVMGSAPAEITEDTGAYTTGISRGATGLGLTLRQTPQSISVMTRQRLDDLGVQSVQEVLRHAPGITTTQLDSERYSFYSRGFSIDNFQHDGVPTQFNSAYAAGETEVDSVLYDRVEILRGATGLLTGAGEPSAAINLVRKRAHAKTFTGTLTAGAASWDNYRVSADLSTPLSTNGRLRGRLVAAHEDKHGFVDGYERRRQSIYGVIDADLSEATTVSLGASHQQSRARGVTYGGFPLVYSDGSPIDWRSRGRAFSIWPDWSSEETDSDNAFAQLDHRWANGWTTTALAMYSRQEVDNARLFSWGFPDPATGIMSSNPSRVRFPGARTQRSVDIKSSGPFQALGRKHELIVGLSTSRQESDFDRVGAADTAPSVGLFDWATYPAPAAWGARVKSETYARRQHGVYGAARLSLSDPLTLIIGGRYNRWDRSGAAYMGRNPYDYRQDKFTPYAGLVFDVNPATSLYASYTRIYNPQNFRDRNGEFLDPLSGENWEAGVKRDWLDGRLQGSLAVFRIRQDNVATVDPGQFVPGTANQAYVGDPGVTSKGIEVELNGEPAEGWNVSFNATHFKATNAAGARASTASPRTSARVFTTYRLPGDWHRLTIGGGLAWQSKVSNVTGVYHPDNPNGPGEYRQRAYVLANLMARYQFDPRLSLQLNVDNLFDKWYYSAVNFNEQIVWGAPRSYRATLTYKF</sequence>
<dbReference type="PROSITE" id="PS01156">
    <property type="entry name" value="TONB_DEPENDENT_REC_2"/>
    <property type="match status" value="1"/>
</dbReference>
<dbReference type="FunFam" id="2.170.130.10:FF:000010">
    <property type="entry name" value="Ferripyoverdine receptor"/>
    <property type="match status" value="1"/>
</dbReference>
<dbReference type="PROSITE" id="PS52016">
    <property type="entry name" value="TONB_DEPENDENT_REC_3"/>
    <property type="match status" value="1"/>
</dbReference>
<dbReference type="EMBL" id="CAADHY010000016">
    <property type="protein sequence ID" value="VFR23754.1"/>
    <property type="molecule type" value="Genomic_DNA"/>
</dbReference>
<keyword evidence="9" id="KW-0406">Ion transport</keyword>
<dbReference type="InterPro" id="IPR039426">
    <property type="entry name" value="TonB-dep_rcpt-like"/>
</dbReference>
<dbReference type="Pfam" id="PF07660">
    <property type="entry name" value="STN"/>
    <property type="match status" value="1"/>
</dbReference>
<dbReference type="InterPro" id="IPR037066">
    <property type="entry name" value="Plug_dom_sf"/>
</dbReference>
<dbReference type="NCBIfam" id="TIGR01783">
    <property type="entry name" value="TonB-siderophor"/>
    <property type="match status" value="1"/>
</dbReference>
<comment type="similarity">
    <text evidence="2">Belongs to the TonB-dependent receptor family.</text>
</comment>
<evidence type="ECO:0000256" key="7">
    <source>
        <dbReference type="ARBA" id="ARBA00022729"/>
    </source>
</evidence>
<dbReference type="PANTHER" id="PTHR32552">
    <property type="entry name" value="FERRICHROME IRON RECEPTOR-RELATED"/>
    <property type="match status" value="1"/>
</dbReference>
<keyword evidence="6" id="KW-0812">Transmembrane</keyword>
<dbReference type="InterPro" id="IPR000531">
    <property type="entry name" value="Beta-barrel_TonB"/>
</dbReference>
<organism evidence="14">
    <name type="scientific">plant metagenome</name>
    <dbReference type="NCBI Taxonomy" id="1297885"/>
    <lineage>
        <taxon>unclassified sequences</taxon>
        <taxon>metagenomes</taxon>
        <taxon>organismal metagenomes</taxon>
    </lineage>
</organism>
<evidence type="ECO:0000256" key="5">
    <source>
        <dbReference type="ARBA" id="ARBA00022496"/>
    </source>
</evidence>
<evidence type="ECO:0000256" key="10">
    <source>
        <dbReference type="ARBA" id="ARBA00023077"/>
    </source>
</evidence>
<evidence type="ECO:0000256" key="3">
    <source>
        <dbReference type="ARBA" id="ARBA00022448"/>
    </source>
</evidence>
<evidence type="ECO:0000256" key="9">
    <source>
        <dbReference type="ARBA" id="ARBA00023065"/>
    </source>
</evidence>
<dbReference type="GO" id="GO:0009279">
    <property type="term" value="C:cell outer membrane"/>
    <property type="evidence" value="ECO:0007669"/>
    <property type="project" value="UniProtKB-SubCell"/>
</dbReference>
<evidence type="ECO:0000256" key="6">
    <source>
        <dbReference type="ARBA" id="ARBA00022692"/>
    </source>
</evidence>
<dbReference type="Gene3D" id="2.40.170.20">
    <property type="entry name" value="TonB-dependent receptor, beta-barrel domain"/>
    <property type="match status" value="1"/>
</dbReference>
<dbReference type="Pfam" id="PF00593">
    <property type="entry name" value="TonB_dep_Rec_b-barrel"/>
    <property type="match status" value="1"/>
</dbReference>
<keyword evidence="10" id="KW-0798">TonB box</keyword>
<keyword evidence="12" id="KW-0998">Cell outer membrane</keyword>
<evidence type="ECO:0000256" key="1">
    <source>
        <dbReference type="ARBA" id="ARBA00004571"/>
    </source>
</evidence>
<keyword evidence="14" id="KW-0675">Receptor</keyword>
<keyword evidence="11" id="KW-0472">Membrane</keyword>
<keyword evidence="5" id="KW-0410">Iron transport</keyword>
<accession>A0A484PCP0</accession>
<keyword evidence="4" id="KW-1134">Transmembrane beta strand</keyword>
<dbReference type="SUPFAM" id="SSF56935">
    <property type="entry name" value="Porins"/>
    <property type="match status" value="1"/>
</dbReference>
<comment type="subcellular location">
    <subcellularLocation>
        <location evidence="1">Cell outer membrane</location>
        <topology evidence="1">Multi-pass membrane protein</topology>
    </subcellularLocation>
</comment>
<evidence type="ECO:0000256" key="2">
    <source>
        <dbReference type="ARBA" id="ARBA00009810"/>
    </source>
</evidence>
<protein>
    <submittedName>
        <fullName evidence="14">TonB-dependent siderophore receptor</fullName>
    </submittedName>
</protein>
<evidence type="ECO:0000256" key="12">
    <source>
        <dbReference type="ARBA" id="ARBA00023237"/>
    </source>
</evidence>
<dbReference type="InterPro" id="IPR012910">
    <property type="entry name" value="Plug_dom"/>
</dbReference>
<evidence type="ECO:0000259" key="13">
    <source>
        <dbReference type="SMART" id="SM00965"/>
    </source>
</evidence>
<reference evidence="14" key="1">
    <citation type="submission" date="2019-03" db="EMBL/GenBank/DDBJ databases">
        <authorList>
            <person name="Danneels B."/>
        </authorList>
    </citation>
    <scope>NUCLEOTIDE SEQUENCE</scope>
</reference>
<dbReference type="CDD" id="cd01347">
    <property type="entry name" value="ligand_gated_channel"/>
    <property type="match status" value="1"/>
</dbReference>
<dbReference type="GO" id="GO:0015344">
    <property type="term" value="F:siderophore uptake transmembrane transporter activity"/>
    <property type="evidence" value="ECO:0007669"/>
    <property type="project" value="TreeGrafter"/>
</dbReference>
<feature type="domain" description="Secretin/TonB short N-terminal" evidence="13">
    <location>
        <begin position="63"/>
        <end position="114"/>
    </location>
</feature>
<dbReference type="InterPro" id="IPR010917">
    <property type="entry name" value="TonB_rcpt_CS"/>
</dbReference>
<name>A0A484PCP0_9ZZZZ</name>
<keyword evidence="7" id="KW-0732">Signal</keyword>
<dbReference type="PANTHER" id="PTHR32552:SF74">
    <property type="entry name" value="HYDROXAMATE SIDEROPHORE RECEPTOR FHUE"/>
    <property type="match status" value="1"/>
</dbReference>
<dbReference type="Gene3D" id="2.170.130.10">
    <property type="entry name" value="TonB-dependent receptor, plug domain"/>
    <property type="match status" value="1"/>
</dbReference>
<dbReference type="Pfam" id="PF07715">
    <property type="entry name" value="Plug"/>
    <property type="match status" value="1"/>
</dbReference>
<evidence type="ECO:0000256" key="4">
    <source>
        <dbReference type="ARBA" id="ARBA00022452"/>
    </source>
</evidence>
<proteinExistence type="inferred from homology"/>
<dbReference type="Gene3D" id="3.55.50.30">
    <property type="match status" value="1"/>
</dbReference>